<dbReference type="AlphaFoldDB" id="A0A4Q2K8P8"/>
<feature type="domain" description="HTH marR-type" evidence="4">
    <location>
        <begin position="17"/>
        <end position="157"/>
    </location>
</feature>
<name>A0A4Q2K8P8_9FIRM</name>
<dbReference type="GO" id="GO:0003677">
    <property type="term" value="F:DNA binding"/>
    <property type="evidence" value="ECO:0007669"/>
    <property type="project" value="UniProtKB-KW"/>
</dbReference>
<keyword evidence="3" id="KW-0804">Transcription</keyword>
<keyword evidence="6" id="KW-1185">Reference proteome</keyword>
<dbReference type="InterPro" id="IPR000835">
    <property type="entry name" value="HTH_MarR-typ"/>
</dbReference>
<dbReference type="Pfam" id="PF12802">
    <property type="entry name" value="MarR_2"/>
    <property type="match status" value="1"/>
</dbReference>
<dbReference type="PROSITE" id="PS50995">
    <property type="entry name" value="HTH_MARR_2"/>
    <property type="match status" value="1"/>
</dbReference>
<keyword evidence="1" id="KW-0805">Transcription regulation</keyword>
<accession>A0A4Q2K8P8</accession>
<dbReference type="InterPro" id="IPR036388">
    <property type="entry name" value="WH-like_DNA-bd_sf"/>
</dbReference>
<dbReference type="PANTHER" id="PTHR42756">
    <property type="entry name" value="TRANSCRIPTIONAL REGULATOR, MARR"/>
    <property type="match status" value="1"/>
</dbReference>
<gene>
    <name evidence="5" type="ORF">ESZ91_00910</name>
</gene>
<organism evidence="5 6">
    <name type="scientific">Candidatus Borkfalkia ceftriaxoniphila</name>
    <dbReference type="NCBI Taxonomy" id="2508949"/>
    <lineage>
        <taxon>Bacteria</taxon>
        <taxon>Bacillati</taxon>
        <taxon>Bacillota</taxon>
        <taxon>Clostridia</taxon>
        <taxon>Christensenellales</taxon>
        <taxon>Christensenellaceae</taxon>
        <taxon>Candidatus Borkfalkia</taxon>
    </lineage>
</organism>
<reference evidence="5 6" key="1">
    <citation type="journal article" date="2019" name="Gut">
        <title>Antibiotics-induced monodominance of a novel gut bacterial order.</title>
        <authorList>
            <person name="Hildebrand F."/>
            <person name="Moitinho-Silva L."/>
            <person name="Blasche S."/>
            <person name="Jahn M.T."/>
            <person name="Gossmann T.I."/>
            <person name="Heuerta-Cepas J."/>
            <person name="Hercog R."/>
            <person name="Luetge M."/>
            <person name="Bahram M."/>
            <person name="Pryszlak A."/>
            <person name="Alves R.J."/>
            <person name="Waszak S.M."/>
            <person name="Zhu A."/>
            <person name="Ye L."/>
            <person name="Costea P.I."/>
            <person name="Aalvink S."/>
            <person name="Belzer C."/>
            <person name="Forslund S.K."/>
            <person name="Sunagawa S."/>
            <person name="Hentschel U."/>
            <person name="Merten C."/>
            <person name="Patil K.R."/>
            <person name="Benes V."/>
            <person name="Bork P."/>
        </authorList>
    </citation>
    <scope>NUCLEOTIDE SEQUENCE [LARGE SCALE GENOMIC DNA]</scope>
    <source>
        <strain evidence="5 6">HDS1380</strain>
    </source>
</reference>
<dbReference type="PANTHER" id="PTHR42756:SF1">
    <property type="entry name" value="TRANSCRIPTIONAL REPRESSOR OF EMRAB OPERON"/>
    <property type="match status" value="1"/>
</dbReference>
<evidence type="ECO:0000313" key="5">
    <source>
        <dbReference type="EMBL" id="RXZ60975.1"/>
    </source>
</evidence>
<dbReference type="InterPro" id="IPR036390">
    <property type="entry name" value="WH_DNA-bd_sf"/>
</dbReference>
<evidence type="ECO:0000256" key="2">
    <source>
        <dbReference type="ARBA" id="ARBA00023125"/>
    </source>
</evidence>
<dbReference type="Gene3D" id="1.10.10.10">
    <property type="entry name" value="Winged helix-like DNA-binding domain superfamily/Winged helix DNA-binding domain"/>
    <property type="match status" value="1"/>
</dbReference>
<evidence type="ECO:0000256" key="3">
    <source>
        <dbReference type="ARBA" id="ARBA00023163"/>
    </source>
</evidence>
<dbReference type="EMBL" id="SDOZ01000002">
    <property type="protein sequence ID" value="RXZ60975.1"/>
    <property type="molecule type" value="Genomic_DNA"/>
</dbReference>
<sequence>MTKKYNSCISNNLASNGDEMKKLIGAEVKSLQNMVSRHIENKEKEMGKDRVSAPNLFILKFLQENEGKEVFQRDLEEVLETTKSTCSKVISTMESKGFLKRESVADARFNKISLTPLGREIVKTADVHMEEFESKLKRGLTDEQLETFFYCIETMKRNISQK</sequence>
<proteinExistence type="predicted"/>
<dbReference type="OrthoDB" id="384891at2"/>
<dbReference type="SUPFAM" id="SSF46785">
    <property type="entry name" value="Winged helix' DNA-binding domain"/>
    <property type="match status" value="1"/>
</dbReference>
<protein>
    <submittedName>
        <fullName evidence="5">MarR family transcriptional regulator</fullName>
    </submittedName>
</protein>
<evidence type="ECO:0000259" key="4">
    <source>
        <dbReference type="PROSITE" id="PS50995"/>
    </source>
</evidence>
<dbReference type="SMART" id="SM00347">
    <property type="entry name" value="HTH_MARR"/>
    <property type="match status" value="1"/>
</dbReference>
<comment type="caution">
    <text evidence="5">The sequence shown here is derived from an EMBL/GenBank/DDBJ whole genome shotgun (WGS) entry which is preliminary data.</text>
</comment>
<evidence type="ECO:0000313" key="6">
    <source>
        <dbReference type="Proteomes" id="UP000291269"/>
    </source>
</evidence>
<dbReference type="GO" id="GO:0003700">
    <property type="term" value="F:DNA-binding transcription factor activity"/>
    <property type="evidence" value="ECO:0007669"/>
    <property type="project" value="InterPro"/>
</dbReference>
<keyword evidence="2" id="KW-0238">DNA-binding</keyword>
<dbReference type="Proteomes" id="UP000291269">
    <property type="component" value="Unassembled WGS sequence"/>
</dbReference>
<evidence type="ECO:0000256" key="1">
    <source>
        <dbReference type="ARBA" id="ARBA00023015"/>
    </source>
</evidence>